<sequence>MLLVGEKSPRIFAKFTEKSTFEDFEPFFNFTSENYIKNIEKIEIILTSAYQLLEHQRFKTIINLLNVKLEDPKNIETKKNITEQLSVISSIDQNIFKVIPFLTDVDLKNCSNIYYEFKENERKFKFYSLFLIETKKRIEKLQEIKTLISKTNYEKMQNMTEALKSYEKFYKIAETMTKIMKFLVYGFTKIFDLKKCFNQLPCGIFVPLNNSFDRYGPANNGFSACIYSDGSTVYIGAGFIKDETTNLKHQQIPGRINVNASQPGIFMENDGMEFFDNETVFYLVNHKDLKWINYTWHLAEDLINDSVQIHAIVKDFAIGRLKINDFVQIGKITKEDGFFVPKFFTLENNTKYETYEMLVCRKF</sequence>
<evidence type="ECO:0000313" key="1">
    <source>
        <dbReference type="EMBL" id="KAG5666767.1"/>
    </source>
</evidence>
<reference evidence="1" key="1">
    <citation type="submission" date="2021-03" db="EMBL/GenBank/DDBJ databases">
        <title>Chromosome level genome of the anhydrobiotic midge Polypedilum vanderplanki.</title>
        <authorList>
            <person name="Yoshida Y."/>
            <person name="Kikawada T."/>
            <person name="Gusev O."/>
        </authorList>
    </citation>
    <scope>NUCLEOTIDE SEQUENCE</scope>
    <source>
        <strain evidence="1">NIAS01</strain>
        <tissue evidence="1">Whole body or cell culture</tissue>
    </source>
</reference>
<dbReference type="EMBL" id="JADBJN010000004">
    <property type="protein sequence ID" value="KAG5666767.1"/>
    <property type="molecule type" value="Genomic_DNA"/>
</dbReference>
<proteinExistence type="predicted"/>
<dbReference type="AlphaFoldDB" id="A0A9J6BAQ4"/>
<organism evidence="1 2">
    <name type="scientific">Polypedilum vanderplanki</name>
    <name type="common">Sleeping chironomid midge</name>
    <dbReference type="NCBI Taxonomy" id="319348"/>
    <lineage>
        <taxon>Eukaryota</taxon>
        <taxon>Metazoa</taxon>
        <taxon>Ecdysozoa</taxon>
        <taxon>Arthropoda</taxon>
        <taxon>Hexapoda</taxon>
        <taxon>Insecta</taxon>
        <taxon>Pterygota</taxon>
        <taxon>Neoptera</taxon>
        <taxon>Endopterygota</taxon>
        <taxon>Diptera</taxon>
        <taxon>Nematocera</taxon>
        <taxon>Chironomoidea</taxon>
        <taxon>Chironomidae</taxon>
        <taxon>Chironominae</taxon>
        <taxon>Polypedilum</taxon>
        <taxon>Polypedilum</taxon>
    </lineage>
</organism>
<gene>
    <name evidence="1" type="ORF">PVAND_014777</name>
</gene>
<keyword evidence="2" id="KW-1185">Reference proteome</keyword>
<comment type="caution">
    <text evidence="1">The sequence shown here is derived from an EMBL/GenBank/DDBJ whole genome shotgun (WGS) entry which is preliminary data.</text>
</comment>
<name>A0A9J6BAQ4_POLVA</name>
<evidence type="ECO:0000313" key="2">
    <source>
        <dbReference type="Proteomes" id="UP001107558"/>
    </source>
</evidence>
<dbReference type="Proteomes" id="UP001107558">
    <property type="component" value="Chromosome 4"/>
</dbReference>
<protein>
    <submittedName>
        <fullName evidence="1">Uncharacterized protein</fullName>
    </submittedName>
</protein>
<accession>A0A9J6BAQ4</accession>